<dbReference type="STRING" id="402600.SAMN05216188_11798"/>
<name>A0A1H9T1P0_9PSEU</name>
<protein>
    <submittedName>
        <fullName evidence="1">TIGR02677 family protein</fullName>
    </submittedName>
</protein>
<evidence type="ECO:0000313" key="1">
    <source>
        <dbReference type="EMBL" id="SER91051.1"/>
    </source>
</evidence>
<proteinExistence type="predicted"/>
<dbReference type="AlphaFoldDB" id="A0A1H9T1P0"/>
<sequence>MAAMRVPSEMFRFTTGERAELYVAILHAFGEANERLETALGLDDVRSRLRSVGWLDPLDDQDLVDALGSLRGWGLLDVTQNHAENYRTADEYERRNIQYSLTRRGEAALAGVVHAMGVLASTGALQTAVLDAIADRLAELAVHLSDPAAPDRRVFSTLVELEGHLEALRGNTKQFNGELQRLLRTEGADQDTFREVKAATVAYLQEFTTNLEQRTHAIASRIAVVKGYGVPLLHHRALLGAELPPTEGDGADVAWLELRRARWEGLRAWFLPVDGSTPRAEQLFAVARRAIIALLQVLDRITESRRRSTSAAADFRELARWFAAAPSEEDLHLLWTTAFGLGSARHAHLAHADPELVSSSAGWSEAPPVEVSALLRSAGRTERFSRTGRVRDVAEVKAVRAERARAERAALKAAWDQLDTGGGIRLSRFAQLEHEVLERLLELLGRALATAPDQHGVHRATTGDGRVEILLTPPREHREHAVIQSPRGVFISPDYDVEIRTQGGRTTRPREAETG</sequence>
<dbReference type="Proteomes" id="UP000199352">
    <property type="component" value="Unassembled WGS sequence"/>
</dbReference>
<evidence type="ECO:0000313" key="2">
    <source>
        <dbReference type="Proteomes" id="UP000199352"/>
    </source>
</evidence>
<dbReference type="EMBL" id="FOFR01000017">
    <property type="protein sequence ID" value="SER91051.1"/>
    <property type="molecule type" value="Genomic_DNA"/>
</dbReference>
<dbReference type="NCBIfam" id="TIGR02677">
    <property type="entry name" value="TIGR02677 family protein"/>
    <property type="match status" value="1"/>
</dbReference>
<keyword evidence="2" id="KW-1185">Reference proteome</keyword>
<dbReference type="Pfam" id="PF09660">
    <property type="entry name" value="DUF2397"/>
    <property type="match status" value="1"/>
</dbReference>
<reference evidence="2" key="1">
    <citation type="submission" date="2016-10" db="EMBL/GenBank/DDBJ databases">
        <authorList>
            <person name="Varghese N."/>
            <person name="Submissions S."/>
        </authorList>
    </citation>
    <scope>NUCLEOTIDE SEQUENCE [LARGE SCALE GENOMIC DNA]</scope>
    <source>
        <strain evidence="2">CGMCC 4.3525</strain>
    </source>
</reference>
<dbReference type="InterPro" id="IPR013493">
    <property type="entry name" value="CHP02677"/>
</dbReference>
<accession>A0A1H9T1P0</accession>
<organism evidence="1 2">
    <name type="scientific">Lentzea xinjiangensis</name>
    <dbReference type="NCBI Taxonomy" id="402600"/>
    <lineage>
        <taxon>Bacteria</taxon>
        <taxon>Bacillati</taxon>
        <taxon>Actinomycetota</taxon>
        <taxon>Actinomycetes</taxon>
        <taxon>Pseudonocardiales</taxon>
        <taxon>Pseudonocardiaceae</taxon>
        <taxon>Lentzea</taxon>
    </lineage>
</organism>
<gene>
    <name evidence="1" type="ORF">SAMN05216188_11798</name>
</gene>